<dbReference type="InterPro" id="IPR003594">
    <property type="entry name" value="HATPase_dom"/>
</dbReference>
<dbReference type="SMART" id="SM00387">
    <property type="entry name" value="HATPase_c"/>
    <property type="match status" value="1"/>
</dbReference>
<dbReference type="Pfam" id="PF02518">
    <property type="entry name" value="HATPase_c"/>
    <property type="match status" value="1"/>
</dbReference>
<dbReference type="PROSITE" id="PS50109">
    <property type="entry name" value="HIS_KIN"/>
    <property type="match status" value="1"/>
</dbReference>
<evidence type="ECO:0000256" key="2">
    <source>
        <dbReference type="ARBA" id="ARBA00004651"/>
    </source>
</evidence>
<evidence type="ECO:0000259" key="12">
    <source>
        <dbReference type="PROSITE" id="PS50109"/>
    </source>
</evidence>
<dbReference type="Gene3D" id="3.30.565.10">
    <property type="entry name" value="Histidine kinase-like ATPase, C-terminal domain"/>
    <property type="match status" value="1"/>
</dbReference>
<sequence>MTKNIVPQRWTLQQQLTILIALFLCLGGAALWLLAELFHSRESAIAARTQGELARANARLMQHFWEGNPSRSPILVGKKWDNYLWKLSYAALSDFPRVEGGFYIYSENQLLGYAYPTHGGPVPKRDIPPAEKGKILELVASASRQHLPQEMVLYPQLDIVVLRADPLPFDGAVWTMKRIPRSTDARSQLLTTLVIVMVLCVVGWTVYITVQLRTGVLQLQQGIKAIEQGKANLIPPLPAEMGQVGASINTMQQRRKELEQRLRRMDRLASLGQLVAGVAHEVRNPLASMRLNLQYVKRQLHKQDIINLPIPSLLEQVDRLETLVKRLLYFDKTQQEEEFVNVSLEAIAIESVSLLRPQAEQQNIDLTYFPAPEPLPEISLQRRGIEQVVLNLILNAIQASFLSGEVKVGVEQQDKYLIVWVEDRGVGILPEQQERIFDPFYSTKADGTGLGLAISHEIVTHHGGYIDLQSRPGWTKFSVYLPLDQVALVTNSQYGKNFHY</sequence>
<gene>
    <name evidence="13" type="ORF">NIES1031_21380</name>
</gene>
<keyword evidence="11" id="KW-1133">Transmembrane helix</keyword>
<evidence type="ECO:0000256" key="8">
    <source>
        <dbReference type="ARBA" id="ARBA00022777"/>
    </source>
</evidence>
<feature type="domain" description="Histidine kinase" evidence="12">
    <location>
        <begin position="277"/>
        <end position="485"/>
    </location>
</feature>
<dbReference type="STRING" id="247279.NIES1031_21380"/>
<dbReference type="CDD" id="cd00082">
    <property type="entry name" value="HisKA"/>
    <property type="match status" value="1"/>
</dbReference>
<evidence type="ECO:0000256" key="1">
    <source>
        <dbReference type="ARBA" id="ARBA00000085"/>
    </source>
</evidence>
<comment type="caution">
    <text evidence="13">The sequence shown here is derived from an EMBL/GenBank/DDBJ whole genome shotgun (WGS) entry which is preliminary data.</text>
</comment>
<feature type="transmembrane region" description="Helical" evidence="11">
    <location>
        <begin position="189"/>
        <end position="210"/>
    </location>
</feature>
<evidence type="ECO:0000256" key="11">
    <source>
        <dbReference type="SAM" id="Phobius"/>
    </source>
</evidence>
<dbReference type="Gene3D" id="1.10.287.130">
    <property type="match status" value="1"/>
</dbReference>
<dbReference type="PANTHER" id="PTHR44936">
    <property type="entry name" value="SENSOR PROTEIN CREC"/>
    <property type="match status" value="1"/>
</dbReference>
<dbReference type="EC" id="2.7.13.3" evidence="3"/>
<name>A0A1U7HDF9_9CHRO</name>
<dbReference type="InterPro" id="IPR004358">
    <property type="entry name" value="Sig_transdc_His_kin-like_C"/>
</dbReference>
<dbReference type="GO" id="GO:0005524">
    <property type="term" value="F:ATP binding"/>
    <property type="evidence" value="ECO:0007669"/>
    <property type="project" value="UniProtKB-KW"/>
</dbReference>
<dbReference type="CDD" id="cd00075">
    <property type="entry name" value="HATPase"/>
    <property type="match status" value="1"/>
</dbReference>
<evidence type="ECO:0000256" key="4">
    <source>
        <dbReference type="ARBA" id="ARBA00022475"/>
    </source>
</evidence>
<evidence type="ECO:0000256" key="10">
    <source>
        <dbReference type="ARBA" id="ARBA00023012"/>
    </source>
</evidence>
<dbReference type="InterPro" id="IPR036097">
    <property type="entry name" value="HisK_dim/P_sf"/>
</dbReference>
<keyword evidence="10" id="KW-0902">Two-component regulatory system</keyword>
<dbReference type="PANTHER" id="PTHR44936:SF10">
    <property type="entry name" value="SENSOR PROTEIN RSTB"/>
    <property type="match status" value="1"/>
</dbReference>
<dbReference type="OrthoDB" id="9764522at2"/>
<evidence type="ECO:0000256" key="3">
    <source>
        <dbReference type="ARBA" id="ARBA00012438"/>
    </source>
</evidence>
<dbReference type="PRINTS" id="PR00344">
    <property type="entry name" value="BCTRLSENSOR"/>
</dbReference>
<keyword evidence="11" id="KW-0472">Membrane</keyword>
<evidence type="ECO:0000256" key="9">
    <source>
        <dbReference type="ARBA" id="ARBA00022840"/>
    </source>
</evidence>
<reference evidence="13 14" key="1">
    <citation type="submission" date="2016-11" db="EMBL/GenBank/DDBJ databases">
        <title>Draft Genome Sequences of Nine Cyanobacterial Strains from Diverse Habitats.</title>
        <authorList>
            <person name="Zhu T."/>
            <person name="Hou S."/>
            <person name="Lu X."/>
            <person name="Hess W.R."/>
        </authorList>
    </citation>
    <scope>NUCLEOTIDE SEQUENCE [LARGE SCALE GENOMIC DNA]</scope>
    <source>
        <strain evidence="13 14">5.2 s.c.1</strain>
    </source>
</reference>
<evidence type="ECO:0000256" key="5">
    <source>
        <dbReference type="ARBA" id="ARBA00022553"/>
    </source>
</evidence>
<dbReference type="SUPFAM" id="SSF47384">
    <property type="entry name" value="Homodimeric domain of signal transducing histidine kinase"/>
    <property type="match status" value="1"/>
</dbReference>
<feature type="transmembrane region" description="Helical" evidence="11">
    <location>
        <begin position="16"/>
        <end position="35"/>
    </location>
</feature>
<dbReference type="SMART" id="SM00388">
    <property type="entry name" value="HisKA"/>
    <property type="match status" value="1"/>
</dbReference>
<comment type="catalytic activity">
    <reaction evidence="1">
        <text>ATP + protein L-histidine = ADP + protein N-phospho-L-histidine.</text>
        <dbReference type="EC" id="2.7.13.3"/>
    </reaction>
</comment>
<evidence type="ECO:0000313" key="14">
    <source>
        <dbReference type="Proteomes" id="UP000185984"/>
    </source>
</evidence>
<proteinExistence type="predicted"/>
<keyword evidence="6" id="KW-0808">Transferase</keyword>
<dbReference type="InterPro" id="IPR050980">
    <property type="entry name" value="2C_sensor_his_kinase"/>
</dbReference>
<evidence type="ECO:0000256" key="6">
    <source>
        <dbReference type="ARBA" id="ARBA00022679"/>
    </source>
</evidence>
<keyword evidence="8 13" id="KW-0418">Kinase</keyword>
<protein>
    <recommendedName>
        <fullName evidence="3">histidine kinase</fullName>
        <ecNumber evidence="3">2.7.13.3</ecNumber>
    </recommendedName>
</protein>
<keyword evidence="11" id="KW-0812">Transmembrane</keyword>
<dbReference type="GO" id="GO:0000155">
    <property type="term" value="F:phosphorelay sensor kinase activity"/>
    <property type="evidence" value="ECO:0007669"/>
    <property type="project" value="InterPro"/>
</dbReference>
<dbReference type="InterPro" id="IPR036890">
    <property type="entry name" value="HATPase_C_sf"/>
</dbReference>
<keyword evidence="5" id="KW-0597">Phosphoprotein</keyword>
<dbReference type="GO" id="GO:0005886">
    <property type="term" value="C:plasma membrane"/>
    <property type="evidence" value="ECO:0007669"/>
    <property type="project" value="UniProtKB-SubCell"/>
</dbReference>
<dbReference type="InterPro" id="IPR005467">
    <property type="entry name" value="His_kinase_dom"/>
</dbReference>
<organism evidence="13 14">
    <name type="scientific">Chroogloeocystis siderophila 5.2 s.c.1</name>
    <dbReference type="NCBI Taxonomy" id="247279"/>
    <lineage>
        <taxon>Bacteria</taxon>
        <taxon>Bacillati</taxon>
        <taxon>Cyanobacteriota</taxon>
        <taxon>Cyanophyceae</taxon>
        <taxon>Oscillatoriophycideae</taxon>
        <taxon>Chroococcales</taxon>
        <taxon>Chroococcaceae</taxon>
        <taxon>Chroogloeocystis</taxon>
    </lineage>
</organism>
<evidence type="ECO:0000313" key="13">
    <source>
        <dbReference type="EMBL" id="OKH21632.1"/>
    </source>
</evidence>
<dbReference type="Proteomes" id="UP000185984">
    <property type="component" value="Unassembled WGS sequence"/>
</dbReference>
<dbReference type="AlphaFoldDB" id="A0A1U7HDF9"/>
<keyword evidence="4" id="KW-1003">Cell membrane</keyword>
<evidence type="ECO:0000256" key="7">
    <source>
        <dbReference type="ARBA" id="ARBA00022741"/>
    </source>
</evidence>
<keyword evidence="9" id="KW-0067">ATP-binding</keyword>
<dbReference type="RefSeq" id="WP_073551469.1">
    <property type="nucleotide sequence ID" value="NZ_CAWMVK010000018.1"/>
</dbReference>
<keyword evidence="14" id="KW-1185">Reference proteome</keyword>
<dbReference type="EMBL" id="MRCC01000025">
    <property type="protein sequence ID" value="OKH21632.1"/>
    <property type="molecule type" value="Genomic_DNA"/>
</dbReference>
<accession>A0A1U7HDF9</accession>
<comment type="subcellular location">
    <subcellularLocation>
        <location evidence="2">Cell membrane</location>
        <topology evidence="2">Multi-pass membrane protein</topology>
    </subcellularLocation>
</comment>
<dbReference type="Pfam" id="PF00512">
    <property type="entry name" value="HisKA"/>
    <property type="match status" value="1"/>
</dbReference>
<keyword evidence="7" id="KW-0547">Nucleotide-binding</keyword>
<dbReference type="SUPFAM" id="SSF55874">
    <property type="entry name" value="ATPase domain of HSP90 chaperone/DNA topoisomerase II/histidine kinase"/>
    <property type="match status" value="1"/>
</dbReference>
<dbReference type="InterPro" id="IPR003661">
    <property type="entry name" value="HisK_dim/P_dom"/>
</dbReference>